<dbReference type="GO" id="GO:0016070">
    <property type="term" value="P:RNA metabolic process"/>
    <property type="evidence" value="ECO:0007669"/>
    <property type="project" value="UniProtKB-ARBA"/>
</dbReference>
<name>A0A6A7BUU5_9PEZI</name>
<sequence length="792" mass="89578">MDGDSASRERRELRPEESYRDRHRSSDRRRDRSFRRSRSPGTLDRYEPAHRRDGGYRERRRSSPPAIDRYTPAHNASVPTLVNPMPDPMQLGFQVGFTWFAEWWRMDQRIQEEKARLRTGKPPLRARSEREMREEREAERPMIQAAYDQYKENLQRAQALAFVREHRNESWFRERYIPEIKEQLRAGLRVFRRSLYSQWERDLQAGEFDDFSLEGIYKSEANNAAEDNEVLGIGDLLPSKGADKRDPIASQPALLIKTISPAVRRDTIEAFAKEHLGDGECGFRHLSLSDPHPLKRFHRMGWILLNPRTNAEAGAIESEEKAEDGSAGPADVCEQALANINGKTVDDPEHRSFTVHCGVHRAPDAVRKKALWDLFSAPERITRDLELATRLARSFDNELGDEYFGVAKVEQRIHQLTEAGMLETAPVGATGDGEDDGEVLDEHEQELVVRRKKLDLLVEYLRRVYSFCFFCVFESDSVHELQRKCPGGHLRRPRTALSAAAREVAQASVNGSEFPLRKNGRKDDGTDVDGEAAGEERKLPVSKNIQQLQRAFSWVKTFEEKILQILEPEKANLRRLGGMPLEEGIDEELNKFVKQEDANKYRCKVLECTKLFKGPDFWRKHVEKRHVEFYKNIVETATLVNDYVLDPAHIAPSRNDPNSNGHYPPPNSHGPVGTPRGFQLNPQLAMGLPMGALPNFPGFGTGMNMTWQGLPGFSGVGPMRTLGNRGGAYGGIPRLPGPYGRHDNRGMRTGLGARVEGGAGAVGPREAVVGRQLKSYEDLDADTGNGTGELDY</sequence>
<dbReference type="GO" id="GO:0016604">
    <property type="term" value="C:nuclear body"/>
    <property type="evidence" value="ECO:0007669"/>
    <property type="project" value="TreeGrafter"/>
</dbReference>
<protein>
    <recommendedName>
        <fullName evidence="5">C2H2-type domain-containing protein</fullName>
    </recommendedName>
</protein>
<evidence type="ECO:0000256" key="1">
    <source>
        <dbReference type="ARBA" id="ARBA00004123"/>
    </source>
</evidence>
<dbReference type="Pfam" id="PF13821">
    <property type="entry name" value="DUF4187"/>
    <property type="match status" value="1"/>
</dbReference>
<dbReference type="Pfam" id="PF04959">
    <property type="entry name" value="ARS2"/>
    <property type="match status" value="1"/>
</dbReference>
<organism evidence="6 7">
    <name type="scientific">Piedraia hortae CBS 480.64</name>
    <dbReference type="NCBI Taxonomy" id="1314780"/>
    <lineage>
        <taxon>Eukaryota</taxon>
        <taxon>Fungi</taxon>
        <taxon>Dikarya</taxon>
        <taxon>Ascomycota</taxon>
        <taxon>Pezizomycotina</taxon>
        <taxon>Dothideomycetes</taxon>
        <taxon>Dothideomycetidae</taxon>
        <taxon>Capnodiales</taxon>
        <taxon>Piedraiaceae</taxon>
        <taxon>Piedraia</taxon>
    </lineage>
</organism>
<dbReference type="Pfam" id="PF12066">
    <property type="entry name" value="SERRATE_Ars2_N"/>
    <property type="match status" value="1"/>
</dbReference>
<dbReference type="InterPro" id="IPR021933">
    <property type="entry name" value="SERRATE/Ars2_N"/>
</dbReference>
<dbReference type="InterPro" id="IPR039727">
    <property type="entry name" value="SE/Ars2"/>
</dbReference>
<feature type="compositionally biased region" description="Basic residues" evidence="4">
    <location>
        <begin position="21"/>
        <end position="38"/>
    </location>
</feature>
<reference evidence="6" key="1">
    <citation type="journal article" date="2020" name="Stud. Mycol.">
        <title>101 Dothideomycetes genomes: a test case for predicting lifestyles and emergence of pathogens.</title>
        <authorList>
            <person name="Haridas S."/>
            <person name="Albert R."/>
            <person name="Binder M."/>
            <person name="Bloem J."/>
            <person name="Labutti K."/>
            <person name="Salamov A."/>
            <person name="Andreopoulos B."/>
            <person name="Baker S."/>
            <person name="Barry K."/>
            <person name="Bills G."/>
            <person name="Bluhm B."/>
            <person name="Cannon C."/>
            <person name="Castanera R."/>
            <person name="Culley D."/>
            <person name="Daum C."/>
            <person name="Ezra D."/>
            <person name="Gonzalez J."/>
            <person name="Henrissat B."/>
            <person name="Kuo A."/>
            <person name="Liang C."/>
            <person name="Lipzen A."/>
            <person name="Lutzoni F."/>
            <person name="Magnuson J."/>
            <person name="Mondo S."/>
            <person name="Nolan M."/>
            <person name="Ohm R."/>
            <person name="Pangilinan J."/>
            <person name="Park H.-J."/>
            <person name="Ramirez L."/>
            <person name="Alfaro M."/>
            <person name="Sun H."/>
            <person name="Tritt A."/>
            <person name="Yoshinaga Y."/>
            <person name="Zwiers L.-H."/>
            <person name="Turgeon B."/>
            <person name="Goodwin S."/>
            <person name="Spatafora J."/>
            <person name="Crous P."/>
            <person name="Grigoriev I."/>
        </authorList>
    </citation>
    <scope>NUCLEOTIDE SEQUENCE</scope>
    <source>
        <strain evidence="6">CBS 480.64</strain>
    </source>
</reference>
<dbReference type="PANTHER" id="PTHR13165:SF0">
    <property type="entry name" value="SERRATE RNA EFFECTOR MOLECULE HOMOLOG"/>
    <property type="match status" value="1"/>
</dbReference>
<feature type="region of interest" description="Disordered" evidence="4">
    <location>
        <begin position="650"/>
        <end position="673"/>
    </location>
</feature>
<evidence type="ECO:0000313" key="6">
    <source>
        <dbReference type="EMBL" id="KAF2859106.1"/>
    </source>
</evidence>
<gene>
    <name evidence="6" type="ORF">K470DRAFT_249885</name>
</gene>
<evidence type="ECO:0000256" key="3">
    <source>
        <dbReference type="ARBA" id="ARBA00023242"/>
    </source>
</evidence>
<feature type="domain" description="C2H2-type" evidence="5">
    <location>
        <begin position="603"/>
        <end position="626"/>
    </location>
</feature>
<accession>A0A6A7BUU5</accession>
<dbReference type="InterPro" id="IPR025239">
    <property type="entry name" value="DUF4187"/>
</dbReference>
<feature type="compositionally biased region" description="Basic and acidic residues" evidence="4">
    <location>
        <begin position="44"/>
        <end position="57"/>
    </location>
</feature>
<proteinExistence type="inferred from homology"/>
<feature type="compositionally biased region" description="Basic and acidic residues" evidence="4">
    <location>
        <begin position="1"/>
        <end position="20"/>
    </location>
</feature>
<dbReference type="GO" id="GO:0031047">
    <property type="term" value="P:regulatory ncRNA-mediated gene silencing"/>
    <property type="evidence" value="ECO:0007669"/>
    <property type="project" value="UniProtKB-ARBA"/>
</dbReference>
<dbReference type="SMART" id="SM01173">
    <property type="entry name" value="DUF4187"/>
    <property type="match status" value="1"/>
</dbReference>
<dbReference type="PANTHER" id="PTHR13165">
    <property type="entry name" value="ARSENITE-RESISTANCE PROTEIN 2"/>
    <property type="match status" value="1"/>
</dbReference>
<evidence type="ECO:0000256" key="4">
    <source>
        <dbReference type="SAM" id="MobiDB-lite"/>
    </source>
</evidence>
<evidence type="ECO:0000313" key="7">
    <source>
        <dbReference type="Proteomes" id="UP000799421"/>
    </source>
</evidence>
<comment type="subcellular location">
    <subcellularLocation>
        <location evidence="1">Nucleus</location>
    </subcellularLocation>
</comment>
<dbReference type="InterPro" id="IPR007042">
    <property type="entry name" value="SERRATE/Ars2_C"/>
</dbReference>
<feature type="region of interest" description="Disordered" evidence="4">
    <location>
        <begin position="512"/>
        <end position="536"/>
    </location>
</feature>
<dbReference type="Proteomes" id="UP000799421">
    <property type="component" value="Unassembled WGS sequence"/>
</dbReference>
<dbReference type="AlphaFoldDB" id="A0A6A7BUU5"/>
<evidence type="ECO:0000256" key="2">
    <source>
        <dbReference type="ARBA" id="ARBA00005407"/>
    </source>
</evidence>
<dbReference type="InterPro" id="IPR013087">
    <property type="entry name" value="Znf_C2H2_type"/>
</dbReference>
<comment type="similarity">
    <text evidence="2">Belongs to the ARS2 family.</text>
</comment>
<keyword evidence="7" id="KW-1185">Reference proteome</keyword>
<dbReference type="PROSITE" id="PS00028">
    <property type="entry name" value="ZINC_FINGER_C2H2_1"/>
    <property type="match status" value="1"/>
</dbReference>
<keyword evidence="3" id="KW-0539">Nucleus</keyword>
<feature type="region of interest" description="Disordered" evidence="4">
    <location>
        <begin position="1"/>
        <end position="72"/>
    </location>
</feature>
<dbReference type="OrthoDB" id="342064at2759"/>
<dbReference type="EMBL" id="MU005997">
    <property type="protein sequence ID" value="KAF2859106.1"/>
    <property type="molecule type" value="Genomic_DNA"/>
</dbReference>
<evidence type="ECO:0000259" key="5">
    <source>
        <dbReference type="PROSITE" id="PS00028"/>
    </source>
</evidence>